<dbReference type="AlphaFoldDB" id="A0A2N1NCK3"/>
<dbReference type="EMBL" id="LLXL01000507">
    <property type="protein sequence ID" value="PKK71589.1"/>
    <property type="molecule type" value="Genomic_DNA"/>
</dbReference>
<gene>
    <name evidence="1" type="ORF">RhiirC2_849071</name>
</gene>
<protein>
    <submittedName>
        <fullName evidence="1">Uncharacterized protein</fullName>
    </submittedName>
</protein>
<sequence>MSSTFYSDLSNNFGRLLNNEIEYNVIIQVGGYKEFQSSFVVVLHIFKNYFLLVELKNLKTKMTYSHSNFQKLIKMFSKRFLCVAQIPKQLSNDPNDWIKEDFTELERKIYNLIPLIRFYQISSKELFKKIKPFEEILPKEIKHDILQFHMNSKEHCIGGYIHNNGDKNGKHFTFRIGGMNIVNFVIDEIGVDFCGVRNSEGEVSLEIFRVKKATITNTLKSKDEVSLIHKDQ</sequence>
<dbReference type="VEuPathDB" id="FungiDB:RhiirFUN_004208"/>
<reference evidence="1 2" key="2">
    <citation type="submission" date="2017-10" db="EMBL/GenBank/DDBJ databases">
        <title>Extensive intraspecific genome diversity in a model arbuscular mycorrhizal fungus.</title>
        <authorList>
            <person name="Chen E.C.H."/>
            <person name="Morin E."/>
            <person name="Baudet D."/>
            <person name="Noel J."/>
            <person name="Ndikumana S."/>
            <person name="Charron P."/>
            <person name="St-Onge C."/>
            <person name="Giorgi J."/>
            <person name="Grigoriev I.V."/>
            <person name="Roux C."/>
            <person name="Martin F.M."/>
            <person name="Corradi N."/>
        </authorList>
    </citation>
    <scope>NUCLEOTIDE SEQUENCE [LARGE SCALE GENOMIC DNA]</scope>
    <source>
        <strain evidence="1 2">C2</strain>
    </source>
</reference>
<dbReference type="VEuPathDB" id="FungiDB:FUN_024510"/>
<organism evidence="1 2">
    <name type="scientific">Rhizophagus irregularis</name>
    <dbReference type="NCBI Taxonomy" id="588596"/>
    <lineage>
        <taxon>Eukaryota</taxon>
        <taxon>Fungi</taxon>
        <taxon>Fungi incertae sedis</taxon>
        <taxon>Mucoromycota</taxon>
        <taxon>Glomeromycotina</taxon>
        <taxon>Glomeromycetes</taxon>
        <taxon>Glomerales</taxon>
        <taxon>Glomeraceae</taxon>
        <taxon>Rhizophagus</taxon>
    </lineage>
</organism>
<accession>A0A2N1NCK3</accession>
<evidence type="ECO:0000313" key="2">
    <source>
        <dbReference type="Proteomes" id="UP000233469"/>
    </source>
</evidence>
<name>A0A2N1NCK3_9GLOM</name>
<dbReference type="Proteomes" id="UP000233469">
    <property type="component" value="Unassembled WGS sequence"/>
</dbReference>
<reference evidence="1 2" key="1">
    <citation type="submission" date="2016-04" db="EMBL/GenBank/DDBJ databases">
        <title>Genome analyses suggest a sexual origin of heterokaryosis in a supposedly ancient asexual fungus.</title>
        <authorList>
            <person name="Ropars J."/>
            <person name="Sedzielewska K."/>
            <person name="Noel J."/>
            <person name="Charron P."/>
            <person name="Farinelli L."/>
            <person name="Marton T."/>
            <person name="Kruger M."/>
            <person name="Pelin A."/>
            <person name="Brachmann A."/>
            <person name="Corradi N."/>
        </authorList>
    </citation>
    <scope>NUCLEOTIDE SEQUENCE [LARGE SCALE GENOMIC DNA]</scope>
    <source>
        <strain evidence="1 2">C2</strain>
    </source>
</reference>
<comment type="caution">
    <text evidence="1">The sequence shown here is derived from an EMBL/GenBank/DDBJ whole genome shotgun (WGS) entry which is preliminary data.</text>
</comment>
<evidence type="ECO:0000313" key="1">
    <source>
        <dbReference type="EMBL" id="PKK71589.1"/>
    </source>
</evidence>
<proteinExistence type="predicted"/>